<dbReference type="PRINTS" id="PR01001">
    <property type="entry name" value="FADG3PDH"/>
</dbReference>
<gene>
    <name evidence="8" type="ORF">MBELCI_1385</name>
</gene>
<dbReference type="InterPro" id="IPR038299">
    <property type="entry name" value="DAO_C_sf"/>
</dbReference>
<feature type="domain" description="FAD dependent oxidoreductase" evidence="6">
    <location>
        <begin position="2"/>
        <end position="344"/>
    </location>
</feature>
<dbReference type="SUPFAM" id="SSF51905">
    <property type="entry name" value="FAD/NAD(P)-binding domain"/>
    <property type="match status" value="1"/>
</dbReference>
<sequence>MLILGGGINGCGTFRDLCAQGVDCLLIERDDFCSGASAGSSRLMHGGLKYLETGEFRLVRESAEERDRLLCNAAHYVTPLPSILPLRSRFGGILPSIRRFLGGKASLTDRGSLITRAGLTLYDLYGRRVSALPGHKMLSRRALDARVAGLDAGVIGAGLYYEGQLSYAERLGLELLLDGETMHPASRALNHACVVGAQSGVVTYAHEGATHRVRPRVIINAGGAWIDRINADLGLETDLMGGSKGAHIVVENPALFAALNGHMVYFGTRDGRVNLLYPFMDRVLIGSTDIKIDDPDAAQCDEDEAAYLCAVIAEIFPEIPVGEDQILYRFSGVRPLPRADGEIGLVTRDHSIAELTLPEGPQVLCLIGGKWTTFRKFSETAATEVLTRLGRARQRATETMPIGGGRDFPMGADARAVWIAERSHSSGLPAGRIDTLLSRYGTRVDTMLPALSRSDTPLLALPDYSREELMHLLRTERVGGLSDLLLRRTSIALSGRLTPEVAQEAARIVAETLGWNADTTREALDRLPVSRAA</sequence>
<dbReference type="Gene3D" id="3.30.9.10">
    <property type="entry name" value="D-Amino Acid Oxidase, subunit A, domain 2"/>
    <property type="match status" value="1"/>
</dbReference>
<dbReference type="Proteomes" id="UP000016566">
    <property type="component" value="Unassembled WGS sequence"/>
</dbReference>
<dbReference type="InterPro" id="IPR036188">
    <property type="entry name" value="FAD/NAD-bd_sf"/>
</dbReference>
<accession>U3AKS1</accession>
<dbReference type="Gene3D" id="3.50.50.60">
    <property type="entry name" value="FAD/NAD(P)-binding domain"/>
    <property type="match status" value="1"/>
</dbReference>
<keyword evidence="9" id="KW-1185">Reference proteome</keyword>
<evidence type="ECO:0000313" key="9">
    <source>
        <dbReference type="Proteomes" id="UP000016566"/>
    </source>
</evidence>
<dbReference type="GO" id="GO:0004368">
    <property type="term" value="F:glycerol-3-phosphate dehydrogenase (quinone) activity"/>
    <property type="evidence" value="ECO:0007669"/>
    <property type="project" value="InterPro"/>
</dbReference>
<evidence type="ECO:0000259" key="7">
    <source>
        <dbReference type="Pfam" id="PF16901"/>
    </source>
</evidence>
<reference evidence="8" key="1">
    <citation type="journal article" date="2013" name="Genome Announc.">
        <title>Draft Genome Sequence of Loktanella cinnabarina LL-001T, Isolated from Deep-Sea Floor Sediment.</title>
        <authorList>
            <person name="Nishi S."/>
            <person name="Tsubouchi T."/>
            <person name="Takaki Y."/>
            <person name="Koyanagi R."/>
            <person name="Satoh N."/>
            <person name="Maruyama T."/>
            <person name="Hatada Y."/>
        </authorList>
    </citation>
    <scope>NUCLEOTIDE SEQUENCE [LARGE SCALE GENOMIC DNA]</scope>
    <source>
        <strain evidence="8">LL-001</strain>
    </source>
</reference>
<dbReference type="InterPro" id="IPR000447">
    <property type="entry name" value="G3P_DH_FAD-dep"/>
</dbReference>
<keyword evidence="3" id="KW-0285">Flavoprotein</keyword>
<dbReference type="InterPro" id="IPR031656">
    <property type="entry name" value="DAO_C"/>
</dbReference>
<dbReference type="eggNOG" id="COG0578">
    <property type="taxonomic scope" value="Bacteria"/>
</dbReference>
<evidence type="ECO:0000256" key="5">
    <source>
        <dbReference type="ARBA" id="ARBA00023002"/>
    </source>
</evidence>
<dbReference type="Pfam" id="PF01266">
    <property type="entry name" value="DAO"/>
    <property type="match status" value="1"/>
</dbReference>
<keyword evidence="4" id="KW-0274">FAD</keyword>
<comment type="similarity">
    <text evidence="2">Belongs to the FAD-dependent glycerol-3-phosphate dehydrogenase family.</text>
</comment>
<dbReference type="PANTHER" id="PTHR11985:SF15">
    <property type="entry name" value="GLYCEROL-3-PHOSPHATE DEHYDROGENASE, MITOCHONDRIAL"/>
    <property type="match status" value="1"/>
</dbReference>
<name>U3AKS1_9RHOB</name>
<evidence type="ECO:0000256" key="4">
    <source>
        <dbReference type="ARBA" id="ARBA00022827"/>
    </source>
</evidence>
<evidence type="ECO:0000313" key="8">
    <source>
        <dbReference type="EMBL" id="GAD55333.1"/>
    </source>
</evidence>
<dbReference type="AlphaFoldDB" id="U3AKS1"/>
<evidence type="ECO:0000259" key="6">
    <source>
        <dbReference type="Pfam" id="PF01266"/>
    </source>
</evidence>
<evidence type="ECO:0000256" key="3">
    <source>
        <dbReference type="ARBA" id="ARBA00022630"/>
    </source>
</evidence>
<evidence type="ECO:0000256" key="1">
    <source>
        <dbReference type="ARBA" id="ARBA00001974"/>
    </source>
</evidence>
<comment type="cofactor">
    <cofactor evidence="1">
        <name>FAD</name>
        <dbReference type="ChEBI" id="CHEBI:57692"/>
    </cofactor>
</comment>
<dbReference type="GO" id="GO:0046168">
    <property type="term" value="P:glycerol-3-phosphate catabolic process"/>
    <property type="evidence" value="ECO:0007669"/>
    <property type="project" value="TreeGrafter"/>
</dbReference>
<dbReference type="STRING" id="1337093.MBELCI_1385"/>
<organism evidence="8 9">
    <name type="scientific">Limimaricola cinnabarinus LL-001</name>
    <dbReference type="NCBI Taxonomy" id="1337093"/>
    <lineage>
        <taxon>Bacteria</taxon>
        <taxon>Pseudomonadati</taxon>
        <taxon>Pseudomonadota</taxon>
        <taxon>Alphaproteobacteria</taxon>
        <taxon>Rhodobacterales</taxon>
        <taxon>Paracoccaceae</taxon>
        <taxon>Limimaricola</taxon>
    </lineage>
</organism>
<dbReference type="SUPFAM" id="SSF54373">
    <property type="entry name" value="FAD-linked reductases, C-terminal domain"/>
    <property type="match status" value="1"/>
</dbReference>
<dbReference type="InterPro" id="IPR006076">
    <property type="entry name" value="FAD-dep_OxRdtase"/>
</dbReference>
<keyword evidence="5" id="KW-0560">Oxidoreductase</keyword>
<comment type="caution">
    <text evidence="8">The sequence shown here is derived from an EMBL/GenBank/DDBJ whole genome shotgun (WGS) entry which is preliminary data.</text>
</comment>
<proteinExistence type="inferred from homology"/>
<dbReference type="PANTHER" id="PTHR11985">
    <property type="entry name" value="GLYCEROL-3-PHOSPHATE DEHYDROGENASE"/>
    <property type="match status" value="1"/>
</dbReference>
<protein>
    <submittedName>
        <fullName evidence="8">Glycerol-3-phosphate dehydrogenase</fullName>
    </submittedName>
</protein>
<dbReference type="Gene3D" id="1.10.8.870">
    <property type="entry name" value="Alpha-glycerophosphate oxidase, cap domain"/>
    <property type="match status" value="1"/>
</dbReference>
<dbReference type="EMBL" id="BATB01000013">
    <property type="protein sequence ID" value="GAD55333.1"/>
    <property type="molecule type" value="Genomic_DNA"/>
</dbReference>
<evidence type="ECO:0000256" key="2">
    <source>
        <dbReference type="ARBA" id="ARBA00007330"/>
    </source>
</evidence>
<feature type="domain" description="Alpha-glycerophosphate oxidase C-terminal" evidence="7">
    <location>
        <begin position="396"/>
        <end position="519"/>
    </location>
</feature>
<dbReference type="Pfam" id="PF16901">
    <property type="entry name" value="DAO_C"/>
    <property type="match status" value="1"/>
</dbReference>